<dbReference type="GeneID" id="19196733"/>
<dbReference type="PANTHER" id="PTHR35395">
    <property type="entry name" value="DUF6536 DOMAIN-CONTAINING PROTEIN"/>
    <property type="match status" value="1"/>
</dbReference>
<reference evidence="3 4" key="1">
    <citation type="submission" date="2013-03" db="EMBL/GenBank/DDBJ databases">
        <title>The Genome Sequence of Cladophialophora psammophila CBS 110553.</title>
        <authorList>
            <consortium name="The Broad Institute Genomics Platform"/>
            <person name="Cuomo C."/>
            <person name="de Hoog S."/>
            <person name="Gorbushina A."/>
            <person name="Walker B."/>
            <person name="Young S.K."/>
            <person name="Zeng Q."/>
            <person name="Gargeya S."/>
            <person name="Fitzgerald M."/>
            <person name="Haas B."/>
            <person name="Abouelleil A."/>
            <person name="Allen A.W."/>
            <person name="Alvarado L."/>
            <person name="Arachchi H.M."/>
            <person name="Berlin A.M."/>
            <person name="Chapman S.B."/>
            <person name="Gainer-Dewar J."/>
            <person name="Goldberg J."/>
            <person name="Griggs A."/>
            <person name="Gujja S."/>
            <person name="Hansen M."/>
            <person name="Howarth C."/>
            <person name="Imamovic A."/>
            <person name="Ireland A."/>
            <person name="Larimer J."/>
            <person name="McCowan C."/>
            <person name="Murphy C."/>
            <person name="Pearson M."/>
            <person name="Poon T.W."/>
            <person name="Priest M."/>
            <person name="Roberts A."/>
            <person name="Saif S."/>
            <person name="Shea T."/>
            <person name="Sisk P."/>
            <person name="Sykes S."/>
            <person name="Wortman J."/>
            <person name="Nusbaum C."/>
            <person name="Birren B."/>
        </authorList>
    </citation>
    <scope>NUCLEOTIDE SEQUENCE [LARGE SCALE GENOMIC DNA]</scope>
    <source>
        <strain evidence="3 4">CBS 110553</strain>
    </source>
</reference>
<dbReference type="AlphaFoldDB" id="W9W8C9"/>
<name>W9W8C9_9EURO</name>
<evidence type="ECO:0000259" key="2">
    <source>
        <dbReference type="Pfam" id="PF20163"/>
    </source>
</evidence>
<organism evidence="3 4">
    <name type="scientific">Cladophialophora psammophila CBS 110553</name>
    <dbReference type="NCBI Taxonomy" id="1182543"/>
    <lineage>
        <taxon>Eukaryota</taxon>
        <taxon>Fungi</taxon>
        <taxon>Dikarya</taxon>
        <taxon>Ascomycota</taxon>
        <taxon>Pezizomycotina</taxon>
        <taxon>Eurotiomycetes</taxon>
        <taxon>Chaetothyriomycetidae</taxon>
        <taxon>Chaetothyriales</taxon>
        <taxon>Herpotrichiellaceae</taxon>
        <taxon>Cladophialophora</taxon>
    </lineage>
</organism>
<evidence type="ECO:0000313" key="3">
    <source>
        <dbReference type="EMBL" id="EXJ61255.1"/>
    </source>
</evidence>
<comment type="caution">
    <text evidence="3">The sequence shown here is derived from an EMBL/GenBank/DDBJ whole genome shotgun (WGS) entry which is preliminary data.</text>
</comment>
<dbReference type="STRING" id="1182543.W9W8C9"/>
<keyword evidence="1" id="KW-0472">Membrane</keyword>
<dbReference type="InterPro" id="IPR046623">
    <property type="entry name" value="DUF6536"/>
</dbReference>
<accession>W9W8C9</accession>
<dbReference type="EMBL" id="AMGX01000030">
    <property type="protein sequence ID" value="EXJ61255.1"/>
    <property type="molecule type" value="Genomic_DNA"/>
</dbReference>
<dbReference type="RefSeq" id="XP_007750806.1">
    <property type="nucleotide sequence ID" value="XM_007752616.1"/>
</dbReference>
<protein>
    <recommendedName>
        <fullName evidence="2">DUF6536 domain-containing protein</fullName>
    </recommendedName>
</protein>
<proteinExistence type="predicted"/>
<dbReference type="OrthoDB" id="5429634at2759"/>
<gene>
    <name evidence="3" type="ORF">A1O5_12047</name>
</gene>
<feature type="transmembrane region" description="Helical" evidence="1">
    <location>
        <begin position="110"/>
        <end position="130"/>
    </location>
</feature>
<feature type="transmembrane region" description="Helical" evidence="1">
    <location>
        <begin position="69"/>
        <end position="90"/>
    </location>
</feature>
<keyword evidence="1" id="KW-1133">Transmembrane helix</keyword>
<evidence type="ECO:0000256" key="1">
    <source>
        <dbReference type="SAM" id="Phobius"/>
    </source>
</evidence>
<keyword evidence="1" id="KW-0812">Transmembrane</keyword>
<dbReference type="PANTHER" id="PTHR35395:SF1">
    <property type="entry name" value="DUF6536 DOMAIN-CONTAINING PROTEIN"/>
    <property type="match status" value="1"/>
</dbReference>
<keyword evidence="4" id="KW-1185">Reference proteome</keyword>
<feature type="domain" description="DUF6536" evidence="2">
    <location>
        <begin position="64"/>
        <end position="155"/>
    </location>
</feature>
<evidence type="ECO:0000313" key="4">
    <source>
        <dbReference type="Proteomes" id="UP000019471"/>
    </source>
</evidence>
<sequence length="158" mass="18066">MRSNRQRSPWQESWSRQLVTSSAASTIQQEYMGRQFWDYRYTLLTDDKSKVNRKQRIQIRPSLKTGYKLCLYNAGSIFVVTFIVGVWVVASHNVGDGLVVTLFTGDCSTVRGANFWIHLLINIPASSLFAESSYMMQRLAALTREDIDRAHAVGKARR</sequence>
<dbReference type="Pfam" id="PF20163">
    <property type="entry name" value="DUF6536"/>
    <property type="match status" value="1"/>
</dbReference>
<dbReference type="Proteomes" id="UP000019471">
    <property type="component" value="Unassembled WGS sequence"/>
</dbReference>
<dbReference type="HOGENOM" id="CLU_1669221_0_0_1"/>